<dbReference type="RefSeq" id="WP_176226897.1">
    <property type="nucleotide sequence ID" value="NZ_BLRV01000106.1"/>
</dbReference>
<dbReference type="InterPro" id="IPR010982">
    <property type="entry name" value="Lambda_DNA-bd_dom_sf"/>
</dbReference>
<dbReference type="EMBL" id="BLRV01000106">
    <property type="protein sequence ID" value="GFP21801.1"/>
    <property type="molecule type" value="Genomic_DNA"/>
</dbReference>
<dbReference type="PROSITE" id="PS50943">
    <property type="entry name" value="HTH_CROC1"/>
    <property type="match status" value="1"/>
</dbReference>
<protein>
    <recommendedName>
        <fullName evidence="1">HTH cro/C1-type domain-containing protein</fullName>
    </recommendedName>
</protein>
<sequence>MPRIKRPPNLVSRNLRYLRSQLGLNYSEMSRIMEKKKHIELSPVQIRNIEMKENRHVRVDTLAKIADYFELSYDALIRHDLSQEIEVENEASKLSQKITELLGPENAAELFKTTINLIRSGIKVKELVLFAETATALRDRKLSTDQKGGEGGLDQVF</sequence>
<name>A0A6V8NR97_9ACTN</name>
<feature type="domain" description="HTH cro/C1-type" evidence="1">
    <location>
        <begin position="15"/>
        <end position="76"/>
    </location>
</feature>
<dbReference type="GO" id="GO:0003677">
    <property type="term" value="F:DNA binding"/>
    <property type="evidence" value="ECO:0007669"/>
    <property type="project" value="InterPro"/>
</dbReference>
<dbReference type="Gene3D" id="1.10.260.40">
    <property type="entry name" value="lambda repressor-like DNA-binding domains"/>
    <property type="match status" value="1"/>
</dbReference>
<accession>A0A6V8NR97</accession>
<dbReference type="SUPFAM" id="SSF47413">
    <property type="entry name" value="lambda repressor-like DNA-binding domains"/>
    <property type="match status" value="1"/>
</dbReference>
<evidence type="ECO:0000259" key="1">
    <source>
        <dbReference type="PROSITE" id="PS50943"/>
    </source>
</evidence>
<organism evidence="2 3">
    <name type="scientific">Candidatus Hakubella thermalkaliphila</name>
    <dbReference type="NCBI Taxonomy" id="2754717"/>
    <lineage>
        <taxon>Bacteria</taxon>
        <taxon>Bacillati</taxon>
        <taxon>Actinomycetota</taxon>
        <taxon>Actinomycetota incertae sedis</taxon>
        <taxon>Candidatus Hakubellales</taxon>
        <taxon>Candidatus Hakubellaceae</taxon>
        <taxon>Candidatus Hakubella</taxon>
    </lineage>
</organism>
<gene>
    <name evidence="2" type="ORF">HKBW3S06_01028</name>
</gene>
<dbReference type="Proteomes" id="UP000580051">
    <property type="component" value="Unassembled WGS sequence"/>
</dbReference>
<dbReference type="SMART" id="SM00530">
    <property type="entry name" value="HTH_XRE"/>
    <property type="match status" value="1"/>
</dbReference>
<proteinExistence type="predicted"/>
<evidence type="ECO:0000313" key="3">
    <source>
        <dbReference type="Proteomes" id="UP000580051"/>
    </source>
</evidence>
<evidence type="ECO:0000313" key="2">
    <source>
        <dbReference type="EMBL" id="GFP21801.1"/>
    </source>
</evidence>
<dbReference type="InterPro" id="IPR001387">
    <property type="entry name" value="Cro/C1-type_HTH"/>
</dbReference>
<comment type="caution">
    <text evidence="2">The sequence shown here is derived from an EMBL/GenBank/DDBJ whole genome shotgun (WGS) entry which is preliminary data.</text>
</comment>
<reference evidence="2 3" key="1">
    <citation type="journal article" date="2020" name="Front. Microbiol.">
        <title>Single-cell genomics of novel Actinobacteria with the Wood-Ljungdahl pathway discovered in a serpentinizing system.</title>
        <authorList>
            <person name="Merino N."/>
            <person name="Kawai M."/>
            <person name="Boyd E.S."/>
            <person name="Colman D.R."/>
            <person name="McGlynn S.E."/>
            <person name="Nealson K.H."/>
            <person name="Kurokawa K."/>
            <person name="Hongoh Y."/>
        </authorList>
    </citation>
    <scope>NUCLEOTIDE SEQUENCE [LARGE SCALE GENOMIC DNA]</scope>
    <source>
        <strain evidence="2 3">S06</strain>
    </source>
</reference>
<dbReference type="AlphaFoldDB" id="A0A6V8NR97"/>